<dbReference type="GO" id="GO:0061749">
    <property type="term" value="F:forked DNA-dependent helicase activity"/>
    <property type="evidence" value="ECO:0007669"/>
    <property type="project" value="TreeGrafter"/>
</dbReference>
<dbReference type="GO" id="GO:0000403">
    <property type="term" value="F:Y-form DNA binding"/>
    <property type="evidence" value="ECO:0007669"/>
    <property type="project" value="TreeGrafter"/>
</dbReference>
<proteinExistence type="predicted"/>
<dbReference type="Gene3D" id="3.40.50.300">
    <property type="entry name" value="P-loop containing nucleotide triphosphate hydrolases"/>
    <property type="match status" value="2"/>
</dbReference>
<dbReference type="InterPro" id="IPR050742">
    <property type="entry name" value="Helicase_Restrict-Modif_Enz"/>
</dbReference>
<dbReference type="InterPro" id="IPR001650">
    <property type="entry name" value="Helicase_C-like"/>
</dbReference>
<evidence type="ECO:0000313" key="3">
    <source>
        <dbReference type="EMBL" id="EAS64071.1"/>
    </source>
</evidence>
<dbReference type="eggNOG" id="COG4951">
    <property type="taxonomic scope" value="Bacteria"/>
</dbReference>
<keyword evidence="3" id="KW-0347">Helicase</keyword>
<evidence type="ECO:0000313" key="4">
    <source>
        <dbReference type="Proteomes" id="UP000001603"/>
    </source>
</evidence>
<evidence type="ECO:0000256" key="1">
    <source>
        <dbReference type="SAM" id="Coils"/>
    </source>
</evidence>
<gene>
    <name evidence="3" type="ORF">VAS14_17496</name>
</gene>
<dbReference type="PANTHER" id="PTHR47396:SF1">
    <property type="entry name" value="ATP-DEPENDENT HELICASE IRC3-RELATED"/>
    <property type="match status" value="1"/>
</dbReference>
<dbReference type="OrthoDB" id="9804086at2"/>
<accession>Q1ZP89</accession>
<dbReference type="PANTHER" id="PTHR47396">
    <property type="entry name" value="TYPE I RESTRICTION ENZYME ECOKI R PROTEIN"/>
    <property type="match status" value="1"/>
</dbReference>
<dbReference type="Pfam" id="PF22548">
    <property type="entry name" value="AEP-TOTE"/>
    <property type="match status" value="1"/>
</dbReference>
<dbReference type="InterPro" id="IPR054347">
    <property type="entry name" value="TOTE_primase"/>
</dbReference>
<dbReference type="PROSITE" id="PS51192">
    <property type="entry name" value="HELICASE_ATP_BIND_1"/>
    <property type="match status" value="1"/>
</dbReference>
<dbReference type="InterPro" id="IPR027417">
    <property type="entry name" value="P-loop_NTPase"/>
</dbReference>
<dbReference type="Proteomes" id="UP000001603">
    <property type="component" value="Unassembled WGS sequence"/>
</dbReference>
<dbReference type="RefSeq" id="WP_005370450.1">
    <property type="nucleotide sequence ID" value="NZ_CH902601.1"/>
</dbReference>
<comment type="caution">
    <text evidence="3">The sequence shown here is derived from an EMBL/GenBank/DDBJ whole genome shotgun (WGS) entry which is preliminary data.</text>
</comment>
<keyword evidence="3" id="KW-0067">ATP-binding</keyword>
<feature type="coiled-coil region" evidence="1">
    <location>
        <begin position="4"/>
        <end position="31"/>
    </location>
</feature>
<evidence type="ECO:0000259" key="2">
    <source>
        <dbReference type="PROSITE" id="PS51192"/>
    </source>
</evidence>
<dbReference type="CDD" id="cd18785">
    <property type="entry name" value="SF2_C"/>
    <property type="match status" value="1"/>
</dbReference>
<sequence length="770" mass="87853">MDELSILEQRIEQLKAQLHQLETKRNQLLSLKPILTPEEKINIFSDYFKGNTQCYAIRWQNKEGRSGYAIACHNEWQQSVCLKPKIKCLECTNQSFKPLDYQAIYDHLIGKKIIGVYPLLSNDTCHFLAIDLDKSDWKEAALAYATACRNNSIDCLIERSRSGNGAHVWIFFSEAIKAKDARLLGFTLLDLAMSIHGGLSFESYDRFFPNQDYLPIAGIGNLIALPLQKSARMNGNSQFVDEDFVPLTDQWQALQNTKKLEPSSVLALIEKHSSSSFINTAEKINVKPWEYHQKEEKSVINGCPSELEITLSNRIFIPIKTLPNSLTNILKKLASFSNPHFFKTRALRLSTNGIPRFISLAEYDQGYLSLPRGCFDSMARILEHQNITLNLVDNRYQGRSINRVKFIGDLREDQKIAVETMLKFDFGVMEAPTAFGKTVTAIGVIAERKVNTLILVHSKQLAEQWRIRLQTFLTEIEVGSFTGTKKCPLGQIDVATYQCLLNRNDNTINPIAHEYGQVIIDECHHLSSPQYERLVNDIHAKYILGISATLERRDGHQPIIFMLAGDIRHCIKKSSNFTQQLLKQEMTTALPTEHIDKEYKPHIADIYRWLMNDNNRNQQIMDAITIELKLNRNPIVLTERREHAKLLSQLLSESHIEHVVLLGASKKSQLEAQIKQAESSRVIIATSRFVGEGFDLPRLDTLLLTLPISWKGNLTQYIGRIQRDSPNKEIVKVIDFVDVNHPTLVKMFNNRKKCYMALGFTETPLQASLL</sequence>
<organism evidence="3 4">
    <name type="scientific">Photobacterium angustum (strain S14 / CCUG 15956)</name>
    <name type="common">Vibrio sp. (strain S14 / CCUG 15956)</name>
    <dbReference type="NCBI Taxonomy" id="314292"/>
    <lineage>
        <taxon>Bacteria</taxon>
        <taxon>Pseudomonadati</taxon>
        <taxon>Pseudomonadota</taxon>
        <taxon>Gammaproteobacteria</taxon>
        <taxon>Vibrionales</taxon>
        <taxon>Vibrionaceae</taxon>
        <taxon>Photobacterium</taxon>
    </lineage>
</organism>
<keyword evidence="3" id="KW-0547">Nucleotide-binding</keyword>
<keyword evidence="1" id="KW-0175">Coiled coil</keyword>
<dbReference type="GO" id="GO:0036121">
    <property type="term" value="F:double-stranded DNA helicase activity"/>
    <property type="evidence" value="ECO:0007669"/>
    <property type="project" value="TreeGrafter"/>
</dbReference>
<dbReference type="SMART" id="SM00487">
    <property type="entry name" value="DEXDc"/>
    <property type="match status" value="1"/>
</dbReference>
<dbReference type="GO" id="GO:0016787">
    <property type="term" value="F:hydrolase activity"/>
    <property type="evidence" value="ECO:0007669"/>
    <property type="project" value="InterPro"/>
</dbReference>
<dbReference type="InterPro" id="IPR014001">
    <property type="entry name" value="Helicase_ATP-bd"/>
</dbReference>
<reference evidence="3 4" key="1">
    <citation type="journal article" date="2009" name="Proc. Natl. Acad. Sci. U.S.A.">
        <title>The genomic basis of trophic strategy in marine bacteria.</title>
        <authorList>
            <person name="Lauro F.M."/>
            <person name="McDougald D."/>
            <person name="Thomas T."/>
            <person name="Williams T.J."/>
            <person name="Egan S."/>
            <person name="Rice S."/>
            <person name="DeMaere M.Z."/>
            <person name="Ting L."/>
            <person name="Ertan H."/>
            <person name="Johnson J."/>
            <person name="Ferriera S."/>
            <person name="Lapidus A."/>
            <person name="Anderson I."/>
            <person name="Kyrpides N."/>
            <person name="Munk A.C."/>
            <person name="Detter C."/>
            <person name="Han C.S."/>
            <person name="Brown M.V."/>
            <person name="Robb F.T."/>
            <person name="Kjelleberg S."/>
            <person name="Cavicchioli R."/>
        </authorList>
    </citation>
    <scope>NUCLEOTIDE SEQUENCE [LARGE SCALE GENOMIC DNA]</scope>
    <source>
        <strain evidence="3 4">S14</strain>
    </source>
</reference>
<dbReference type="Pfam" id="PF04851">
    <property type="entry name" value="ResIII"/>
    <property type="match status" value="1"/>
</dbReference>
<feature type="domain" description="Helicase ATP-binding" evidence="2">
    <location>
        <begin position="418"/>
        <end position="568"/>
    </location>
</feature>
<name>Q1ZP89_PHOAS</name>
<dbReference type="CDD" id="cd17926">
    <property type="entry name" value="DEXHc_RE"/>
    <property type="match status" value="1"/>
</dbReference>
<dbReference type="AlphaFoldDB" id="Q1ZP89"/>
<keyword evidence="3" id="KW-0378">Hydrolase</keyword>
<dbReference type="eggNOG" id="COG1061">
    <property type="taxonomic scope" value="Bacteria"/>
</dbReference>
<protein>
    <submittedName>
        <fullName evidence="3">DNA or RNA helicase of superfamily II</fullName>
    </submittedName>
</protein>
<dbReference type="InterPro" id="IPR006935">
    <property type="entry name" value="Helicase/UvrB_N"/>
</dbReference>
<dbReference type="SUPFAM" id="SSF52540">
    <property type="entry name" value="P-loop containing nucleoside triphosphate hydrolases"/>
    <property type="match status" value="2"/>
</dbReference>
<dbReference type="Pfam" id="PF00271">
    <property type="entry name" value="Helicase_C"/>
    <property type="match status" value="1"/>
</dbReference>
<dbReference type="EMBL" id="AAOJ01000004">
    <property type="protein sequence ID" value="EAS64071.1"/>
    <property type="molecule type" value="Genomic_DNA"/>
</dbReference>
<dbReference type="GO" id="GO:0005524">
    <property type="term" value="F:ATP binding"/>
    <property type="evidence" value="ECO:0007669"/>
    <property type="project" value="InterPro"/>
</dbReference>
<dbReference type="HOGENOM" id="CLU_011771_1_0_6"/>